<protein>
    <recommendedName>
        <fullName evidence="3">F-box domain-containing protein</fullName>
    </recommendedName>
</protein>
<dbReference type="AlphaFoldDB" id="A0AAJ0GIM7"/>
<comment type="caution">
    <text evidence="1">The sequence shown here is derived from an EMBL/GenBank/DDBJ whole genome shotgun (WGS) entry which is preliminary data.</text>
</comment>
<gene>
    <name evidence="1" type="ORF">LTR09_001339</name>
</gene>
<name>A0AAJ0GIM7_9PEZI</name>
<accession>A0AAJ0GIM7</accession>
<keyword evidence="2" id="KW-1185">Reference proteome</keyword>
<sequence length="485" mass="54673">MSLHRLPVEIVEQIVRETMPLGFEAFMLTSKSVYFIGQKHIERHNMLKRSYINFGFEADTNPGIDCSSKLLHRIAQDPLIAEYFESADFVSDGVITEVISQELDELSSLVAPGGTRMQELLGTSKPLQRAGLVPSTFLEAAAEGALSRQQRYLQELVLPRLWLHPLLPPMTTVLDKLAIEASRRIDRPFSRLEKLESWGRYEDEVPLDDLQAFFVLPKFHDILCMGYFAVVDEHINKPFDWRFPGMVSELRELKLLWCCVTAAELEELLLHTPKLESFKLEYTRDVVGCDWDVNAIVKALQKHCGSTLADISITVDKIFGVTKGGLRDFQPFSVLENLELDLRFFFGPPVTEALRHMSASEYRDHALSTAWDAASVPRLIDMLPSTIKTVRLLTGSDPGEPTIIKSLFKGWHIEAVDALPSLEGVLVMHGTETVGWVPVEPEDRQHNVIWWSTAREAIAAAGCSFGDNLSVTALWVEKILDEDRA</sequence>
<evidence type="ECO:0008006" key="3">
    <source>
        <dbReference type="Google" id="ProtNLM"/>
    </source>
</evidence>
<evidence type="ECO:0000313" key="2">
    <source>
        <dbReference type="Proteomes" id="UP001271007"/>
    </source>
</evidence>
<reference evidence="1" key="1">
    <citation type="submission" date="2023-04" db="EMBL/GenBank/DDBJ databases">
        <title>Black Yeasts Isolated from many extreme environments.</title>
        <authorList>
            <person name="Coleine C."/>
            <person name="Stajich J.E."/>
            <person name="Selbmann L."/>
        </authorList>
    </citation>
    <scope>NUCLEOTIDE SEQUENCE</scope>
    <source>
        <strain evidence="1">CCFEE 5312</strain>
    </source>
</reference>
<proteinExistence type="predicted"/>
<evidence type="ECO:0000313" key="1">
    <source>
        <dbReference type="EMBL" id="KAK3058261.1"/>
    </source>
</evidence>
<dbReference type="EMBL" id="JAWDJX010000002">
    <property type="protein sequence ID" value="KAK3058261.1"/>
    <property type="molecule type" value="Genomic_DNA"/>
</dbReference>
<dbReference type="Proteomes" id="UP001271007">
    <property type="component" value="Unassembled WGS sequence"/>
</dbReference>
<organism evidence="1 2">
    <name type="scientific">Extremus antarcticus</name>
    <dbReference type="NCBI Taxonomy" id="702011"/>
    <lineage>
        <taxon>Eukaryota</taxon>
        <taxon>Fungi</taxon>
        <taxon>Dikarya</taxon>
        <taxon>Ascomycota</taxon>
        <taxon>Pezizomycotina</taxon>
        <taxon>Dothideomycetes</taxon>
        <taxon>Dothideomycetidae</taxon>
        <taxon>Mycosphaerellales</taxon>
        <taxon>Extremaceae</taxon>
        <taxon>Extremus</taxon>
    </lineage>
</organism>